<keyword evidence="1" id="KW-0812">Transmembrane</keyword>
<dbReference type="PANTHER" id="PTHR31549">
    <property type="entry name" value="PROTEIN, PUTATIVE (DUF247)-RELATED-RELATED"/>
    <property type="match status" value="1"/>
</dbReference>
<proteinExistence type="predicted"/>
<dbReference type="Pfam" id="PF03140">
    <property type="entry name" value="DUF247"/>
    <property type="match status" value="2"/>
</dbReference>
<gene>
    <name evidence="2" type="ORF">HHK36_025859</name>
</gene>
<dbReference type="OMA" id="GKFMTKY"/>
<organism evidence="2 3">
    <name type="scientific">Tetracentron sinense</name>
    <name type="common">Spur-leaf</name>
    <dbReference type="NCBI Taxonomy" id="13715"/>
    <lineage>
        <taxon>Eukaryota</taxon>
        <taxon>Viridiplantae</taxon>
        <taxon>Streptophyta</taxon>
        <taxon>Embryophyta</taxon>
        <taxon>Tracheophyta</taxon>
        <taxon>Spermatophyta</taxon>
        <taxon>Magnoliopsida</taxon>
        <taxon>Trochodendrales</taxon>
        <taxon>Trochodendraceae</taxon>
        <taxon>Tetracentron</taxon>
    </lineage>
</organism>
<evidence type="ECO:0000256" key="1">
    <source>
        <dbReference type="SAM" id="Phobius"/>
    </source>
</evidence>
<dbReference type="EMBL" id="JABCRI010000019">
    <property type="protein sequence ID" value="KAF8389166.1"/>
    <property type="molecule type" value="Genomic_DNA"/>
</dbReference>
<dbReference type="OrthoDB" id="2356035at2759"/>
<keyword evidence="1" id="KW-1133">Transmembrane helix</keyword>
<evidence type="ECO:0000313" key="3">
    <source>
        <dbReference type="Proteomes" id="UP000655225"/>
    </source>
</evidence>
<protein>
    <submittedName>
        <fullName evidence="2">Uncharacterized protein</fullName>
    </submittedName>
</protein>
<accession>A0A834YP01</accession>
<sequence length="1299" mass="148852">MPLDRIVMDPLTRRQEHEWVLDIRRNIEEGLDDIDEGIYVSIFNVSKTLISIKQEAYIPQQVALGPYHHWRSELYEMDRYKLSSARRIEKQFRNIKLQNLVEHFAEHEANIRACYHSYLDFGGETLAWMFAVDASFLLEYLQIYAVKNGASLTRVSSKMTHLVDYTRRKIAHRAILRDIIMLENQIPLFLLRDLHRFCELEKPDEVLAVMLVGLCKDLCPIKMLDYSHIGEECLRAAHLLELLYYMVVPELQVTVEIEEIEKANELENDGCCKKAFNSVCSMLCFLNLVPIRFLGKICKSENFRLVIKLPWNIIKQILKVANKNRIQRLISSVKKVAEQVETVPSRREDESPLIEELAIPSVTELSHSGIKFRPSKGGLGTIKFDKASATFYLPILKLNENSEVVLRNLIAYEASIAPKVIVFTRYIELMNGIIDSEEDVKLLREAGIILNCLKSDEEVATLWNSMSKSVETTKVPILDKVIEEVNTYHSATWNVKTNNFMKRHIVPCTNAGDRYLLYEYMLFCVLYLVVVLDGQHAGIYVRYLDFGGETLAWMFAVDASFLLECLQIYAVKNGASLTFEIHEFYETEEPNEVLEMMLAIICKLEHLYYMVAPELQVSLEIEVLEKLNEVENAVEELQAASKIAWKIIKHRCHTRTKNPIAENLAKEVEMADSEKEDKSPLMEEFMIPSVTKLSKSQLADDILHSMLMGLCKDLSPFKITKDISSIQVTELAHLLDFLYYMIVPKSEEPCEIHEDEDQNEAINDKEGLLSNSSHVKLLIKEIWKLLSKLNKGLVRYLKKVLISKPVKLVPKLPWAIIIHILGFSILKQPVEYFFFSQDKEDIKPENDGSSSMNSMINKLPLMEEINIPSVMELCKAGVRFYPINGDITTISFDQKTVTLYLPTISLDVNTETISRNIVAYEASSASGPQVFTRYTELMNGIIDTEEDAKLLREKGIIFNRLKSDLEVADLWNGMSKSVKLTKVPFLDKVIEDVNKYYNGKWKVKAGRFMKIYVFGSWQFLTFLAAILLLLLMTLQAFCSVYNHFHGDCKAHREELSCVEGSDHSMIENINLLDHISAEVRTKANDHLRWHGRNQSYLLNSIRNLVMSCRDLGRGLSRERNQLDSSTSSHSERDKFFWTINGLASRFDSFANAIMACPPLPTFSQLSASLLAMEQRAAMNNTTRNSNTDSQAYVGQRQCQSNKGSKNWNEHPLIPKAVDLPQLAKSKDRILMNLNPIRMLHTVQASLAKFSKNPVMMLFDIGTTSTIPTRPRKYPKPLLLCRLQILMIQNGSWIQGPHLI</sequence>
<dbReference type="PANTHER" id="PTHR31549:SF313">
    <property type="match status" value="1"/>
</dbReference>
<keyword evidence="1" id="KW-0472">Membrane</keyword>
<feature type="transmembrane region" description="Helical" evidence="1">
    <location>
        <begin position="1011"/>
        <end position="1034"/>
    </location>
</feature>
<dbReference type="InterPro" id="IPR004158">
    <property type="entry name" value="DUF247_pln"/>
</dbReference>
<keyword evidence="3" id="KW-1185">Reference proteome</keyword>
<reference evidence="2 3" key="1">
    <citation type="submission" date="2020-04" db="EMBL/GenBank/DDBJ databases">
        <title>Plant Genome Project.</title>
        <authorList>
            <person name="Zhang R.-G."/>
        </authorList>
    </citation>
    <scope>NUCLEOTIDE SEQUENCE [LARGE SCALE GENOMIC DNA]</scope>
    <source>
        <strain evidence="2">YNK0</strain>
        <tissue evidence="2">Leaf</tissue>
    </source>
</reference>
<dbReference type="Proteomes" id="UP000655225">
    <property type="component" value="Unassembled WGS sequence"/>
</dbReference>
<evidence type="ECO:0000313" key="2">
    <source>
        <dbReference type="EMBL" id="KAF8389166.1"/>
    </source>
</evidence>
<comment type="caution">
    <text evidence="2">The sequence shown here is derived from an EMBL/GenBank/DDBJ whole genome shotgun (WGS) entry which is preliminary data.</text>
</comment>
<name>A0A834YP01_TETSI</name>